<dbReference type="PANTHER" id="PTHR23426:SF65">
    <property type="entry name" value="FERREDOXIN-2, MITOCHONDRIAL"/>
    <property type="match status" value="1"/>
</dbReference>
<evidence type="ECO:0000256" key="3">
    <source>
        <dbReference type="ARBA" id="ARBA00022723"/>
    </source>
</evidence>
<dbReference type="RefSeq" id="WP_220661951.1">
    <property type="nucleotide sequence ID" value="NZ_CP069370.1"/>
</dbReference>
<keyword evidence="5" id="KW-0411">Iron-sulfur</keyword>
<dbReference type="GO" id="GO:0140647">
    <property type="term" value="P:P450-containing electron transport chain"/>
    <property type="evidence" value="ECO:0007669"/>
    <property type="project" value="InterPro"/>
</dbReference>
<dbReference type="CDD" id="cd00207">
    <property type="entry name" value="fer2"/>
    <property type="match status" value="1"/>
</dbReference>
<gene>
    <name evidence="8" type="ORF">JO391_18875</name>
</gene>
<evidence type="ECO:0000256" key="1">
    <source>
        <dbReference type="ARBA" id="ARBA00010914"/>
    </source>
</evidence>
<dbReference type="GO" id="GO:0046872">
    <property type="term" value="F:metal ion binding"/>
    <property type="evidence" value="ECO:0007669"/>
    <property type="project" value="UniProtKB-KW"/>
</dbReference>
<dbReference type="Pfam" id="PF00111">
    <property type="entry name" value="Fer2"/>
    <property type="match status" value="1"/>
</dbReference>
<dbReference type="InterPro" id="IPR012675">
    <property type="entry name" value="Beta-grasp_dom_sf"/>
</dbReference>
<dbReference type="InterPro" id="IPR036010">
    <property type="entry name" value="2Fe-2S_ferredoxin-like_sf"/>
</dbReference>
<dbReference type="KEGG" id="nsm:JO391_18875"/>
<evidence type="ECO:0000256" key="5">
    <source>
        <dbReference type="ARBA" id="ARBA00023014"/>
    </source>
</evidence>
<name>A0A8G1EDS0_9RHOB</name>
<dbReference type="EMBL" id="CP069370">
    <property type="protein sequence ID" value="QYZ69734.1"/>
    <property type="molecule type" value="Genomic_DNA"/>
</dbReference>
<dbReference type="InterPro" id="IPR001041">
    <property type="entry name" value="2Fe-2S_ferredoxin-type"/>
</dbReference>
<dbReference type="PROSITE" id="PS51085">
    <property type="entry name" value="2FE2S_FER_2"/>
    <property type="match status" value="1"/>
</dbReference>
<feature type="domain" description="2Fe-2S ferredoxin-type" evidence="7">
    <location>
        <begin position="1"/>
        <end position="104"/>
    </location>
</feature>
<dbReference type="SUPFAM" id="SSF54292">
    <property type="entry name" value="2Fe-2S ferredoxin-like"/>
    <property type="match status" value="1"/>
</dbReference>
<comment type="similarity">
    <text evidence="1">Belongs to the adrenodoxin/putidaredoxin family.</text>
</comment>
<dbReference type="PROSITE" id="PS00814">
    <property type="entry name" value="ADX"/>
    <property type="match status" value="1"/>
</dbReference>
<evidence type="ECO:0000256" key="6">
    <source>
        <dbReference type="ARBA" id="ARBA00034078"/>
    </source>
</evidence>
<organism evidence="8 9">
    <name type="scientific">Neotabrizicola shimadae</name>
    <dbReference type="NCBI Taxonomy" id="2807096"/>
    <lineage>
        <taxon>Bacteria</taxon>
        <taxon>Pseudomonadati</taxon>
        <taxon>Pseudomonadota</taxon>
        <taxon>Alphaproteobacteria</taxon>
        <taxon>Rhodobacterales</taxon>
        <taxon>Paracoccaceae</taxon>
        <taxon>Neotabrizicola</taxon>
    </lineage>
</organism>
<keyword evidence="3" id="KW-0479">Metal-binding</keyword>
<dbReference type="PANTHER" id="PTHR23426">
    <property type="entry name" value="FERREDOXIN/ADRENODOXIN"/>
    <property type="match status" value="1"/>
</dbReference>
<accession>A0A8G1EDS0</accession>
<keyword evidence="4" id="KW-0408">Iron</keyword>
<dbReference type="InterPro" id="IPR001055">
    <property type="entry name" value="Adrenodoxin-like"/>
</dbReference>
<evidence type="ECO:0000313" key="9">
    <source>
        <dbReference type="Proteomes" id="UP000826300"/>
    </source>
</evidence>
<keyword evidence="2" id="KW-0001">2Fe-2S</keyword>
<evidence type="ECO:0000259" key="7">
    <source>
        <dbReference type="PROSITE" id="PS51085"/>
    </source>
</evidence>
<evidence type="ECO:0000313" key="8">
    <source>
        <dbReference type="EMBL" id="QYZ69734.1"/>
    </source>
</evidence>
<dbReference type="Gene3D" id="3.10.20.30">
    <property type="match status" value="1"/>
</dbReference>
<protein>
    <submittedName>
        <fullName evidence="8">2Fe-2S iron-sulfur cluster binding domain-containing protein</fullName>
    </submittedName>
</protein>
<keyword evidence="9" id="KW-1185">Reference proteome</keyword>
<comment type="cofactor">
    <cofactor evidence="6">
        <name>[2Fe-2S] cluster</name>
        <dbReference type="ChEBI" id="CHEBI:190135"/>
    </cofactor>
</comment>
<dbReference type="GO" id="GO:0051537">
    <property type="term" value="F:2 iron, 2 sulfur cluster binding"/>
    <property type="evidence" value="ECO:0007669"/>
    <property type="project" value="UniProtKB-KW"/>
</dbReference>
<sequence length="104" mass="11102">MKATWILPDGREVTHDVAEGTNLMQVAVANGIRGIIGECGGSLSCATCHVVVDPAWAERVGPPEGFEDDMLDMADAGRQATSRLSCQIRMRPDLDGIVVHVPES</sequence>
<evidence type="ECO:0000256" key="4">
    <source>
        <dbReference type="ARBA" id="ARBA00023004"/>
    </source>
</evidence>
<reference evidence="8" key="1">
    <citation type="submission" date="2021-02" db="EMBL/GenBank/DDBJ databases">
        <title>Rhodobacter shimadae sp. nov., an aerobic anoxygenic phototrophic bacterium isolated from a hot spring.</title>
        <authorList>
            <person name="Muramatsu S."/>
            <person name="Haruta S."/>
            <person name="Hirose S."/>
            <person name="Hanada S."/>
        </authorList>
    </citation>
    <scope>NUCLEOTIDE SEQUENCE</scope>
    <source>
        <strain evidence="8">N10</strain>
    </source>
</reference>
<dbReference type="AlphaFoldDB" id="A0A8G1EDS0"/>
<dbReference type="InterPro" id="IPR018298">
    <property type="entry name" value="Adrenodoxin_Fe-S_BS"/>
</dbReference>
<dbReference type="GO" id="GO:0009055">
    <property type="term" value="F:electron transfer activity"/>
    <property type="evidence" value="ECO:0007669"/>
    <property type="project" value="TreeGrafter"/>
</dbReference>
<dbReference type="PRINTS" id="PR00355">
    <property type="entry name" value="ADRENODOXIN"/>
</dbReference>
<evidence type="ECO:0000256" key="2">
    <source>
        <dbReference type="ARBA" id="ARBA00022714"/>
    </source>
</evidence>
<proteinExistence type="inferred from homology"/>
<dbReference type="Proteomes" id="UP000826300">
    <property type="component" value="Chromosome"/>
</dbReference>